<organism evidence="1 2">
    <name type="scientific">Allacma fusca</name>
    <dbReference type="NCBI Taxonomy" id="39272"/>
    <lineage>
        <taxon>Eukaryota</taxon>
        <taxon>Metazoa</taxon>
        <taxon>Ecdysozoa</taxon>
        <taxon>Arthropoda</taxon>
        <taxon>Hexapoda</taxon>
        <taxon>Collembola</taxon>
        <taxon>Symphypleona</taxon>
        <taxon>Sminthuridae</taxon>
        <taxon>Allacma</taxon>
    </lineage>
</organism>
<gene>
    <name evidence="1" type="ORF">AFUS01_LOCUS8000</name>
</gene>
<feature type="non-terminal residue" evidence="1">
    <location>
        <position position="1"/>
    </location>
</feature>
<reference evidence="1" key="1">
    <citation type="submission" date="2021-06" db="EMBL/GenBank/DDBJ databases">
        <authorList>
            <person name="Hodson N. C."/>
            <person name="Mongue J. A."/>
            <person name="Jaron S. K."/>
        </authorList>
    </citation>
    <scope>NUCLEOTIDE SEQUENCE</scope>
</reference>
<comment type="caution">
    <text evidence="1">The sequence shown here is derived from an EMBL/GenBank/DDBJ whole genome shotgun (WGS) entry which is preliminary data.</text>
</comment>
<accession>A0A8J2JPK1</accession>
<dbReference type="AlphaFoldDB" id="A0A8J2JPK1"/>
<evidence type="ECO:0000313" key="1">
    <source>
        <dbReference type="EMBL" id="CAG7718619.1"/>
    </source>
</evidence>
<proteinExistence type="predicted"/>
<dbReference type="Proteomes" id="UP000708208">
    <property type="component" value="Unassembled WGS sequence"/>
</dbReference>
<dbReference type="EMBL" id="CAJVCH010054861">
    <property type="protein sequence ID" value="CAG7718619.1"/>
    <property type="molecule type" value="Genomic_DNA"/>
</dbReference>
<name>A0A8J2JPK1_9HEXA</name>
<protein>
    <submittedName>
        <fullName evidence="1">Uncharacterized protein</fullName>
    </submittedName>
</protein>
<keyword evidence="2" id="KW-1185">Reference proteome</keyword>
<sequence>MQLTYKQIRKAIASSQEHHEITDVDGVILLAENIYSEESKLADLILEMKYKRQKAETNSELKFLYSIMRQDPAVISMGNYFELKKKLLIT</sequence>
<evidence type="ECO:0000313" key="2">
    <source>
        <dbReference type="Proteomes" id="UP000708208"/>
    </source>
</evidence>